<comment type="caution">
    <text evidence="1">The sequence shown here is derived from an EMBL/GenBank/DDBJ whole genome shotgun (WGS) entry which is preliminary data.</text>
</comment>
<feature type="non-terminal residue" evidence="1">
    <location>
        <position position="303"/>
    </location>
</feature>
<dbReference type="SUPFAM" id="SSF53167">
    <property type="entry name" value="Purine and uridine phosphorylases"/>
    <property type="match status" value="1"/>
</dbReference>
<evidence type="ECO:0008006" key="3">
    <source>
        <dbReference type="Google" id="ProtNLM"/>
    </source>
</evidence>
<name>G9P2V6_HYPAI</name>
<dbReference type="InterPro" id="IPR035994">
    <property type="entry name" value="Nucleoside_phosphorylase_sf"/>
</dbReference>
<dbReference type="GO" id="GO:0009116">
    <property type="term" value="P:nucleoside metabolic process"/>
    <property type="evidence" value="ECO:0007669"/>
    <property type="project" value="InterPro"/>
</dbReference>
<dbReference type="HOGENOM" id="CLU_000288_34_22_1"/>
<reference evidence="1 2" key="1">
    <citation type="journal article" date="2011" name="Genome Biol.">
        <title>Comparative genome sequence analysis underscores mycoparasitism as the ancestral life style of Trichoderma.</title>
        <authorList>
            <person name="Kubicek C.P."/>
            <person name="Herrera-Estrella A."/>
            <person name="Seidl-Seiboth V."/>
            <person name="Martinez D.A."/>
            <person name="Druzhinina I.S."/>
            <person name="Thon M."/>
            <person name="Zeilinger S."/>
            <person name="Casas-Flores S."/>
            <person name="Horwitz B.A."/>
            <person name="Mukherjee P.K."/>
            <person name="Mukherjee M."/>
            <person name="Kredics L."/>
            <person name="Alcaraz L.D."/>
            <person name="Aerts A."/>
            <person name="Antal Z."/>
            <person name="Atanasova L."/>
            <person name="Cervantes-Badillo M.G."/>
            <person name="Challacombe J."/>
            <person name="Chertkov O."/>
            <person name="McCluskey K."/>
            <person name="Coulpier F."/>
            <person name="Deshpande N."/>
            <person name="von Doehren H."/>
            <person name="Ebbole D.J."/>
            <person name="Esquivel-Naranjo E.U."/>
            <person name="Fekete E."/>
            <person name="Flipphi M."/>
            <person name="Glaser F."/>
            <person name="Gomez-Rodriguez E.Y."/>
            <person name="Gruber S."/>
            <person name="Han C."/>
            <person name="Henrissat B."/>
            <person name="Hermosa R."/>
            <person name="Hernandez-Onate M."/>
            <person name="Karaffa L."/>
            <person name="Kosti I."/>
            <person name="Le Crom S."/>
            <person name="Lindquist E."/>
            <person name="Lucas S."/>
            <person name="Luebeck M."/>
            <person name="Luebeck P.S."/>
            <person name="Margeot A."/>
            <person name="Metz B."/>
            <person name="Misra M."/>
            <person name="Nevalainen H."/>
            <person name="Omann M."/>
            <person name="Packer N."/>
            <person name="Perrone G."/>
            <person name="Uresti-Rivera E.E."/>
            <person name="Salamov A."/>
            <person name="Schmoll M."/>
            <person name="Seiboth B."/>
            <person name="Shapiro H."/>
            <person name="Sukno S."/>
            <person name="Tamayo-Ramos J.A."/>
            <person name="Tisch D."/>
            <person name="Wiest A."/>
            <person name="Wilkinson H.H."/>
            <person name="Zhang M."/>
            <person name="Coutinho P.M."/>
            <person name="Kenerley C.M."/>
            <person name="Monte E."/>
            <person name="Baker S.E."/>
            <person name="Grigoriev I.V."/>
        </authorList>
    </citation>
    <scope>NUCLEOTIDE SEQUENCE [LARGE SCALE GENOMIC DNA]</scope>
    <source>
        <strain evidence="2">ATCC 20476 / IMI 206040</strain>
    </source>
</reference>
<proteinExistence type="predicted"/>
<dbReference type="OrthoDB" id="1577640at2759"/>
<feature type="non-terminal residue" evidence="1">
    <location>
        <position position="1"/>
    </location>
</feature>
<dbReference type="InterPro" id="IPR053137">
    <property type="entry name" value="NLR-like"/>
</dbReference>
<dbReference type="Gene3D" id="3.40.50.1580">
    <property type="entry name" value="Nucleoside phosphorylase domain"/>
    <property type="match status" value="1"/>
</dbReference>
<dbReference type="GeneID" id="25777038"/>
<dbReference type="GO" id="GO:0003824">
    <property type="term" value="F:catalytic activity"/>
    <property type="evidence" value="ECO:0007669"/>
    <property type="project" value="InterPro"/>
</dbReference>
<dbReference type="STRING" id="452589.G9P2V6"/>
<dbReference type="Proteomes" id="UP000005426">
    <property type="component" value="Unassembled WGS sequence"/>
</dbReference>
<keyword evidence="2" id="KW-1185">Reference proteome</keyword>
<evidence type="ECO:0000313" key="1">
    <source>
        <dbReference type="EMBL" id="EHK43569.1"/>
    </source>
</evidence>
<protein>
    <recommendedName>
        <fullName evidence="3">Nucleoside phosphorylase domain-containing protein</fullName>
    </recommendedName>
</protein>
<gene>
    <name evidence="1" type="ORF">TRIATDRAFT_178317</name>
</gene>
<dbReference type="KEGG" id="tatv:25777038"/>
<dbReference type="EMBL" id="ABDG02000026">
    <property type="protein sequence ID" value="EHK43569.1"/>
    <property type="molecule type" value="Genomic_DNA"/>
</dbReference>
<dbReference type="PANTHER" id="PTHR46082:SF11">
    <property type="entry name" value="AAA+ ATPASE DOMAIN-CONTAINING PROTEIN-RELATED"/>
    <property type="match status" value="1"/>
</dbReference>
<dbReference type="PANTHER" id="PTHR46082">
    <property type="entry name" value="ATP/GTP-BINDING PROTEIN-RELATED"/>
    <property type="match status" value="1"/>
</dbReference>
<evidence type="ECO:0000313" key="2">
    <source>
        <dbReference type="Proteomes" id="UP000005426"/>
    </source>
</evidence>
<accession>G9P2V6</accession>
<organism evidence="1 2">
    <name type="scientific">Hypocrea atroviridis (strain ATCC 20476 / IMI 206040)</name>
    <name type="common">Trichoderma atroviride</name>
    <dbReference type="NCBI Taxonomy" id="452589"/>
    <lineage>
        <taxon>Eukaryota</taxon>
        <taxon>Fungi</taxon>
        <taxon>Dikarya</taxon>
        <taxon>Ascomycota</taxon>
        <taxon>Pezizomycotina</taxon>
        <taxon>Sordariomycetes</taxon>
        <taxon>Hypocreomycetidae</taxon>
        <taxon>Hypocreales</taxon>
        <taxon>Hypocreaceae</taxon>
        <taxon>Trichoderma</taxon>
    </lineage>
</organism>
<dbReference type="AlphaFoldDB" id="G9P2V6"/>
<sequence>PEDYTIVWICATRTEYTAAQAFLDDIHKEPGYEEPGYFYGYTFGQIGRHNIVLLFPSAKRIYRQSPVVTVVRNIPYHFHNIRFCLSVGSGGGAPSAKHDIRLGDVIVGYSPAEREGSVIQYKTRQIPEVLRAAIDRLTLLYAMERHTLKEAIDTTLDKNQSLGESYKRPATDRLYQSHFVHRSDSENNCAVVCGDDPSSFVQRPERVEDGPTIHYGLIASAYAPMKDALVRDKLSELKDILCFEQEATGFSGGFPCLVIRGICDYSDSHHNERWQGYAAMTTAAFAKQLLCEISPGSVEAEPR</sequence>